<protein>
    <recommendedName>
        <fullName evidence="4">FLYWCH-type domain-containing protein</fullName>
    </recommendedName>
</protein>
<dbReference type="Proteomes" id="UP000663842">
    <property type="component" value="Unassembled WGS sequence"/>
</dbReference>
<dbReference type="GO" id="GO:0008270">
    <property type="term" value="F:zinc ion binding"/>
    <property type="evidence" value="ECO:0007669"/>
    <property type="project" value="UniProtKB-KW"/>
</dbReference>
<dbReference type="AlphaFoldDB" id="A0A820HAT9"/>
<evidence type="ECO:0000256" key="1">
    <source>
        <dbReference type="ARBA" id="ARBA00022723"/>
    </source>
</evidence>
<name>A0A820HAT9_9BILA</name>
<dbReference type="Gene3D" id="2.20.25.240">
    <property type="match status" value="1"/>
</dbReference>
<keyword evidence="3" id="KW-0862">Zinc</keyword>
<dbReference type="Pfam" id="PF04500">
    <property type="entry name" value="FLYWCH"/>
    <property type="match status" value="1"/>
</dbReference>
<evidence type="ECO:0000259" key="4">
    <source>
        <dbReference type="Pfam" id="PF04500"/>
    </source>
</evidence>
<sequence length="197" mass="22942">MSTFTFSKTEKNKPLLICKGFDYTIDKTTNDKTYWKCEHVRKFKYKGRIHTNCTHTILLHENDNHNHPALNSNETTQNVINYCLMNLSDNAVARLPDFKQVKRNIQNCRGKNDLPEIPHDNTFNLISDKLTTTKRNTEPLQLLESCEQLLVDGTFKIWNTIDFLSIIRYARGLSKCCFTCRIRIITKQNSTNLSSSY</sequence>
<gene>
    <name evidence="5" type="ORF">UXM345_LOCUS32823</name>
</gene>
<comment type="caution">
    <text evidence="5">The sequence shown here is derived from an EMBL/GenBank/DDBJ whole genome shotgun (WGS) entry which is preliminary data.</text>
</comment>
<keyword evidence="1" id="KW-0479">Metal-binding</keyword>
<evidence type="ECO:0000256" key="2">
    <source>
        <dbReference type="ARBA" id="ARBA00022771"/>
    </source>
</evidence>
<proteinExistence type="predicted"/>
<keyword evidence="2" id="KW-0863">Zinc-finger</keyword>
<organism evidence="5 6">
    <name type="scientific">Rotaria magnacalcarata</name>
    <dbReference type="NCBI Taxonomy" id="392030"/>
    <lineage>
        <taxon>Eukaryota</taxon>
        <taxon>Metazoa</taxon>
        <taxon>Spiralia</taxon>
        <taxon>Gnathifera</taxon>
        <taxon>Rotifera</taxon>
        <taxon>Eurotatoria</taxon>
        <taxon>Bdelloidea</taxon>
        <taxon>Philodinida</taxon>
        <taxon>Philodinidae</taxon>
        <taxon>Rotaria</taxon>
    </lineage>
</organism>
<feature type="domain" description="FLYWCH-type" evidence="4">
    <location>
        <begin position="6"/>
        <end position="67"/>
    </location>
</feature>
<evidence type="ECO:0000313" key="6">
    <source>
        <dbReference type="Proteomes" id="UP000663842"/>
    </source>
</evidence>
<accession>A0A820HAT9</accession>
<reference evidence="5" key="1">
    <citation type="submission" date="2021-02" db="EMBL/GenBank/DDBJ databases">
        <authorList>
            <person name="Nowell W R."/>
        </authorList>
    </citation>
    <scope>NUCLEOTIDE SEQUENCE</scope>
</reference>
<dbReference type="InterPro" id="IPR007588">
    <property type="entry name" value="Znf_FLYWCH"/>
</dbReference>
<dbReference type="EMBL" id="CAJOBF010010351">
    <property type="protein sequence ID" value="CAF4290032.1"/>
    <property type="molecule type" value="Genomic_DNA"/>
</dbReference>
<evidence type="ECO:0000256" key="3">
    <source>
        <dbReference type="ARBA" id="ARBA00022833"/>
    </source>
</evidence>
<evidence type="ECO:0000313" key="5">
    <source>
        <dbReference type="EMBL" id="CAF4290032.1"/>
    </source>
</evidence>